<evidence type="ECO:0000313" key="3">
    <source>
        <dbReference type="Proteomes" id="UP001152797"/>
    </source>
</evidence>
<organism evidence="1">
    <name type="scientific">Cladocopium goreaui</name>
    <dbReference type="NCBI Taxonomy" id="2562237"/>
    <lineage>
        <taxon>Eukaryota</taxon>
        <taxon>Sar</taxon>
        <taxon>Alveolata</taxon>
        <taxon>Dinophyceae</taxon>
        <taxon>Suessiales</taxon>
        <taxon>Symbiodiniaceae</taxon>
        <taxon>Cladocopium</taxon>
    </lineage>
</organism>
<gene>
    <name evidence="1" type="ORF">C1SCF055_LOCUS21636</name>
</gene>
<proteinExistence type="predicted"/>
<dbReference type="EMBL" id="CAMXCT020002024">
    <property type="protein sequence ID" value="CAL1148404.1"/>
    <property type="molecule type" value="Genomic_DNA"/>
</dbReference>
<keyword evidence="2" id="KW-0418">Kinase</keyword>
<keyword evidence="2" id="KW-0808">Transferase</keyword>
<name>A0A9P1FZ46_9DINO</name>
<keyword evidence="3" id="KW-1185">Reference proteome</keyword>
<dbReference type="Proteomes" id="UP001152797">
    <property type="component" value="Unassembled WGS sequence"/>
</dbReference>
<evidence type="ECO:0000313" key="2">
    <source>
        <dbReference type="EMBL" id="CAL4782341.1"/>
    </source>
</evidence>
<sequence>MAGLWLMHGDGDDIRQLAHGDGHFFEALGDASVVKIHEFGAQSLGNTGWAFAKRQILLPTLMEAVSAATCVRVREMKPQQLSNLV</sequence>
<evidence type="ECO:0000313" key="1">
    <source>
        <dbReference type="EMBL" id="CAI3995029.1"/>
    </source>
</evidence>
<dbReference type="GO" id="GO:0016301">
    <property type="term" value="F:kinase activity"/>
    <property type="evidence" value="ECO:0007669"/>
    <property type="project" value="UniProtKB-KW"/>
</dbReference>
<dbReference type="AlphaFoldDB" id="A0A9P1FZ46"/>
<accession>A0A9P1FZ46</accession>
<dbReference type="EMBL" id="CAMXCT010002024">
    <property type="protein sequence ID" value="CAI3995029.1"/>
    <property type="molecule type" value="Genomic_DNA"/>
</dbReference>
<reference evidence="1" key="1">
    <citation type="submission" date="2022-10" db="EMBL/GenBank/DDBJ databases">
        <authorList>
            <person name="Chen Y."/>
            <person name="Dougan E. K."/>
            <person name="Chan C."/>
            <person name="Rhodes N."/>
            <person name="Thang M."/>
        </authorList>
    </citation>
    <scope>NUCLEOTIDE SEQUENCE</scope>
</reference>
<protein>
    <submittedName>
        <fullName evidence="2">FAST kinase leucine-rich domain-containing protein</fullName>
    </submittedName>
</protein>
<comment type="caution">
    <text evidence="1">The sequence shown here is derived from an EMBL/GenBank/DDBJ whole genome shotgun (WGS) entry which is preliminary data.</text>
</comment>
<dbReference type="EMBL" id="CAMXCT030002024">
    <property type="protein sequence ID" value="CAL4782341.1"/>
    <property type="molecule type" value="Genomic_DNA"/>
</dbReference>
<reference evidence="2 3" key="2">
    <citation type="submission" date="2024-05" db="EMBL/GenBank/DDBJ databases">
        <authorList>
            <person name="Chen Y."/>
            <person name="Shah S."/>
            <person name="Dougan E. K."/>
            <person name="Thang M."/>
            <person name="Chan C."/>
        </authorList>
    </citation>
    <scope>NUCLEOTIDE SEQUENCE [LARGE SCALE GENOMIC DNA]</scope>
</reference>